<feature type="compositionally biased region" description="Low complexity" evidence="1">
    <location>
        <begin position="310"/>
        <end position="323"/>
    </location>
</feature>
<dbReference type="AlphaFoldDB" id="A0AAW0E391"/>
<comment type="caution">
    <text evidence="3">The sequence shown here is derived from an EMBL/GenBank/DDBJ whole genome shotgun (WGS) entry which is preliminary data.</text>
</comment>
<feature type="compositionally biased region" description="Low complexity" evidence="1">
    <location>
        <begin position="244"/>
        <end position="262"/>
    </location>
</feature>
<keyword evidence="2" id="KW-0472">Membrane</keyword>
<gene>
    <name evidence="3" type="ORF">R3P38DRAFT_2841206</name>
</gene>
<evidence type="ECO:0000256" key="2">
    <source>
        <dbReference type="SAM" id="Phobius"/>
    </source>
</evidence>
<evidence type="ECO:0000256" key="1">
    <source>
        <dbReference type="SAM" id="MobiDB-lite"/>
    </source>
</evidence>
<feature type="transmembrane region" description="Helical" evidence="2">
    <location>
        <begin position="344"/>
        <end position="364"/>
    </location>
</feature>
<keyword evidence="4" id="KW-1185">Reference proteome</keyword>
<proteinExistence type="predicted"/>
<evidence type="ECO:0000313" key="4">
    <source>
        <dbReference type="Proteomes" id="UP001362999"/>
    </source>
</evidence>
<sequence>MPTATTTITSTASPTTMKLKSTAGASSGSAKTTLNTLYHRAARAFLLREVAVVQSLLDSASALLPAADVALRTKWDVLRITLETTVYAAPPPPASLPPALAELLTQPPAALIDASYRRSLALFATPHIPSAVALTLVYASLKLDAPDAGRVIIEDWLASRNSSDTFEAGDAENYRKAVETYCLHVLPKLEQWEYASEFLDYESELPADVRESMKLSLRTLHAQSVAARLPPPSPVSPSPPPRSYSPTPSSSSSSSLSSTASAHTIVPPTPRPRPRTNPSSSSSASTATATPRRTTPSQSLPISHPIQRSPLPRLRPPASTATPTSTYTLLRAALSPYLSSKTNLAAAAISFATFVLLLLWPLLVRRRRLRTLQTVDHADAVRRRLAAASAANTSAGMLSRVVAAVIRVVGDTIRMGGSGLV</sequence>
<reference evidence="3 4" key="1">
    <citation type="journal article" date="2024" name="J Genomics">
        <title>Draft genome sequencing and assembly of Favolaschia claudopus CIRM-BRFM 2984 isolated from oak limbs.</title>
        <authorList>
            <person name="Navarro D."/>
            <person name="Drula E."/>
            <person name="Chaduli D."/>
            <person name="Cazenave R."/>
            <person name="Ahrendt S."/>
            <person name="Wang J."/>
            <person name="Lipzen A."/>
            <person name="Daum C."/>
            <person name="Barry K."/>
            <person name="Grigoriev I.V."/>
            <person name="Favel A."/>
            <person name="Rosso M.N."/>
            <person name="Martin F."/>
        </authorList>
    </citation>
    <scope>NUCLEOTIDE SEQUENCE [LARGE SCALE GENOMIC DNA]</scope>
    <source>
        <strain evidence="3 4">CIRM-BRFM 2984</strain>
    </source>
</reference>
<protein>
    <submittedName>
        <fullName evidence="3">Uncharacterized protein</fullName>
    </submittedName>
</protein>
<keyword evidence="2" id="KW-0812">Transmembrane</keyword>
<accession>A0AAW0E391</accession>
<feature type="compositionally biased region" description="Low complexity" evidence="1">
    <location>
        <begin position="276"/>
        <end position="297"/>
    </location>
</feature>
<keyword evidence="2" id="KW-1133">Transmembrane helix</keyword>
<feature type="compositionally biased region" description="Pro residues" evidence="1">
    <location>
        <begin position="229"/>
        <end position="243"/>
    </location>
</feature>
<dbReference type="EMBL" id="JAWWNJ010000004">
    <property type="protein sequence ID" value="KAK7057475.1"/>
    <property type="molecule type" value="Genomic_DNA"/>
</dbReference>
<dbReference type="Proteomes" id="UP001362999">
    <property type="component" value="Unassembled WGS sequence"/>
</dbReference>
<name>A0AAW0E391_9AGAR</name>
<organism evidence="3 4">
    <name type="scientific">Favolaschia claudopus</name>
    <dbReference type="NCBI Taxonomy" id="2862362"/>
    <lineage>
        <taxon>Eukaryota</taxon>
        <taxon>Fungi</taxon>
        <taxon>Dikarya</taxon>
        <taxon>Basidiomycota</taxon>
        <taxon>Agaricomycotina</taxon>
        <taxon>Agaricomycetes</taxon>
        <taxon>Agaricomycetidae</taxon>
        <taxon>Agaricales</taxon>
        <taxon>Marasmiineae</taxon>
        <taxon>Mycenaceae</taxon>
        <taxon>Favolaschia</taxon>
    </lineage>
</organism>
<evidence type="ECO:0000313" key="3">
    <source>
        <dbReference type="EMBL" id="KAK7057475.1"/>
    </source>
</evidence>
<feature type="region of interest" description="Disordered" evidence="1">
    <location>
        <begin position="225"/>
        <end position="323"/>
    </location>
</feature>